<evidence type="ECO:0000256" key="1">
    <source>
        <dbReference type="ARBA" id="ARBA00004651"/>
    </source>
</evidence>
<organism evidence="7">
    <name type="scientific">uncultured Desulfobacteraceae bacterium</name>
    <dbReference type="NCBI Taxonomy" id="218296"/>
    <lineage>
        <taxon>Bacteria</taxon>
        <taxon>Pseudomonadati</taxon>
        <taxon>Thermodesulfobacteriota</taxon>
        <taxon>Desulfobacteria</taxon>
        <taxon>Desulfobacterales</taxon>
        <taxon>Desulfobacteraceae</taxon>
        <taxon>environmental samples</taxon>
    </lineage>
</organism>
<evidence type="ECO:0000256" key="3">
    <source>
        <dbReference type="ARBA" id="ARBA00022692"/>
    </source>
</evidence>
<dbReference type="GO" id="GO:0140359">
    <property type="term" value="F:ABC-type transporter activity"/>
    <property type="evidence" value="ECO:0007669"/>
    <property type="project" value="InterPro"/>
</dbReference>
<feature type="transmembrane region" description="Helical" evidence="6">
    <location>
        <begin position="62"/>
        <end position="80"/>
    </location>
</feature>
<gene>
    <name evidence="7" type="ORF">EPICR_10028</name>
</gene>
<keyword evidence="5 6" id="KW-0472">Membrane</keyword>
<dbReference type="PANTHER" id="PTHR30294:SF29">
    <property type="entry name" value="MULTIDRUG ABC TRANSPORTER PERMEASE YBHS-RELATED"/>
    <property type="match status" value="1"/>
</dbReference>
<evidence type="ECO:0000256" key="2">
    <source>
        <dbReference type="ARBA" id="ARBA00022475"/>
    </source>
</evidence>
<evidence type="ECO:0000256" key="5">
    <source>
        <dbReference type="ARBA" id="ARBA00023136"/>
    </source>
</evidence>
<keyword evidence="2" id="KW-1003">Cell membrane</keyword>
<protein>
    <submittedName>
        <fullName evidence="7">ABC transporter permease</fullName>
    </submittedName>
</protein>
<keyword evidence="3 6" id="KW-0812">Transmembrane</keyword>
<feature type="transmembrane region" description="Helical" evidence="6">
    <location>
        <begin position="226"/>
        <end position="244"/>
    </location>
</feature>
<keyword evidence="4 6" id="KW-1133">Transmembrane helix</keyword>
<dbReference type="Pfam" id="PF12679">
    <property type="entry name" value="ABC2_membrane_2"/>
    <property type="match status" value="1"/>
</dbReference>
<feature type="transmembrane region" description="Helical" evidence="6">
    <location>
        <begin position="135"/>
        <end position="155"/>
    </location>
</feature>
<reference evidence="7" key="1">
    <citation type="submission" date="2019-01" db="EMBL/GenBank/DDBJ databases">
        <authorList>
            <consortium name="Genoscope - CEA"/>
            <person name="William W."/>
        </authorList>
    </citation>
    <scope>NUCLEOTIDE SEQUENCE</scope>
    <source>
        <strain evidence="7">CR-1</strain>
    </source>
</reference>
<accession>A0A484HDM6</accession>
<proteinExistence type="predicted"/>
<dbReference type="EMBL" id="CAACVI010000001">
    <property type="protein sequence ID" value="VEN72529.1"/>
    <property type="molecule type" value="Genomic_DNA"/>
</dbReference>
<comment type="subcellular location">
    <subcellularLocation>
        <location evidence="1">Cell membrane</location>
        <topology evidence="1">Multi-pass membrane protein</topology>
    </subcellularLocation>
</comment>
<name>A0A484HDM6_9BACT</name>
<feature type="transmembrane region" description="Helical" evidence="6">
    <location>
        <begin position="167"/>
        <end position="185"/>
    </location>
</feature>
<evidence type="ECO:0000313" key="7">
    <source>
        <dbReference type="EMBL" id="VEN72529.1"/>
    </source>
</evidence>
<dbReference type="AlphaFoldDB" id="A0A484HDM6"/>
<feature type="transmembrane region" description="Helical" evidence="6">
    <location>
        <begin position="101"/>
        <end position="123"/>
    </location>
</feature>
<feature type="transmembrane region" description="Helical" evidence="6">
    <location>
        <begin position="21"/>
        <end position="42"/>
    </location>
</feature>
<dbReference type="GO" id="GO:0005886">
    <property type="term" value="C:plasma membrane"/>
    <property type="evidence" value="ECO:0007669"/>
    <property type="project" value="UniProtKB-SubCell"/>
</dbReference>
<dbReference type="InterPro" id="IPR051449">
    <property type="entry name" value="ABC-2_transporter_component"/>
</dbReference>
<evidence type="ECO:0000256" key="4">
    <source>
        <dbReference type="ARBA" id="ARBA00022989"/>
    </source>
</evidence>
<dbReference type="PANTHER" id="PTHR30294">
    <property type="entry name" value="MEMBRANE COMPONENT OF ABC TRANSPORTER YHHJ-RELATED"/>
    <property type="match status" value="1"/>
</dbReference>
<sequence length="250" mass="27796">MRAKESFHNVTTIFRRELSGYFSVPMGYVFLVFFLFLLGFFTFNVSRFFETGHAGLEGFFQWHPWVFALFVPAVSMRLWAEERRMGTIELILTLPFSLFEVVLGKFLAAWAFIGVALCLTFPMPLTAMYLGSPDMGGIFCGYLGSFLMAGAFLSVGTLASAMTRSQVIGFIVAVVISFFFILAGYPPVTDIISGWAPAWLVDMAAGVSIVSHFSSMSRGVLDIRDVIYHASVIFFMLLANSLILQNRKAA</sequence>
<evidence type="ECO:0000256" key="6">
    <source>
        <dbReference type="SAM" id="Phobius"/>
    </source>
</evidence>